<comment type="catalytic activity">
    <reaction evidence="14 15">
        <text>tRNA(Phe) + L-phenylalanine + ATP = L-phenylalanyl-tRNA(Phe) + AMP + diphosphate + H(+)</text>
        <dbReference type="Rhea" id="RHEA:19413"/>
        <dbReference type="Rhea" id="RHEA-COMP:9668"/>
        <dbReference type="Rhea" id="RHEA-COMP:9699"/>
        <dbReference type="ChEBI" id="CHEBI:15378"/>
        <dbReference type="ChEBI" id="CHEBI:30616"/>
        <dbReference type="ChEBI" id="CHEBI:33019"/>
        <dbReference type="ChEBI" id="CHEBI:58095"/>
        <dbReference type="ChEBI" id="CHEBI:78442"/>
        <dbReference type="ChEBI" id="CHEBI:78531"/>
        <dbReference type="ChEBI" id="CHEBI:456215"/>
        <dbReference type="EC" id="6.1.1.20"/>
    </reaction>
</comment>
<evidence type="ECO:0000256" key="11">
    <source>
        <dbReference type="ARBA" id="ARBA00022884"/>
    </source>
</evidence>
<keyword evidence="5 16" id="KW-0820">tRNA-binding</keyword>
<dbReference type="Pfam" id="PF03483">
    <property type="entry name" value="B3_4"/>
    <property type="match status" value="1"/>
</dbReference>
<dbReference type="SUPFAM" id="SSF55681">
    <property type="entry name" value="Class II aaRS and biotin synthetases"/>
    <property type="match status" value="1"/>
</dbReference>
<comment type="caution">
    <text evidence="20">The sequence shown here is derived from an EMBL/GenBank/DDBJ whole genome shotgun (WGS) entry which is preliminary data.</text>
</comment>
<dbReference type="OrthoDB" id="9805455at2"/>
<dbReference type="FunCoup" id="A0A5R8QGX3">
    <property type="interactions" value="360"/>
</dbReference>
<evidence type="ECO:0000256" key="12">
    <source>
        <dbReference type="ARBA" id="ARBA00022917"/>
    </source>
</evidence>
<evidence type="ECO:0000256" key="7">
    <source>
        <dbReference type="ARBA" id="ARBA00022723"/>
    </source>
</evidence>
<evidence type="ECO:0000256" key="3">
    <source>
        <dbReference type="ARBA" id="ARBA00011209"/>
    </source>
</evidence>
<dbReference type="InterPro" id="IPR045864">
    <property type="entry name" value="aa-tRNA-synth_II/BPL/LPL"/>
</dbReference>
<keyword evidence="21" id="KW-1185">Reference proteome</keyword>
<dbReference type="SMART" id="SM00873">
    <property type="entry name" value="B3_4"/>
    <property type="match status" value="1"/>
</dbReference>
<dbReference type="HAMAP" id="MF_00283">
    <property type="entry name" value="Phe_tRNA_synth_beta1"/>
    <property type="match status" value="1"/>
</dbReference>
<dbReference type="SMART" id="SM00896">
    <property type="entry name" value="FDX-ACB"/>
    <property type="match status" value="1"/>
</dbReference>
<dbReference type="NCBIfam" id="NF045760">
    <property type="entry name" value="YtpR"/>
    <property type="match status" value="1"/>
</dbReference>
<dbReference type="InterPro" id="IPR002547">
    <property type="entry name" value="tRNA-bd_dom"/>
</dbReference>
<dbReference type="InterPro" id="IPR005146">
    <property type="entry name" value="B3/B4_tRNA-bd"/>
</dbReference>
<dbReference type="SMART" id="SM00874">
    <property type="entry name" value="B5"/>
    <property type="match status" value="1"/>
</dbReference>
<dbReference type="Gene3D" id="2.40.50.140">
    <property type="entry name" value="Nucleic acid-binding proteins"/>
    <property type="match status" value="1"/>
</dbReference>
<dbReference type="GO" id="GO:0000049">
    <property type="term" value="F:tRNA binding"/>
    <property type="evidence" value="ECO:0007669"/>
    <property type="project" value="UniProtKB-UniRule"/>
</dbReference>
<dbReference type="InterPro" id="IPR020825">
    <property type="entry name" value="Phe-tRNA_synthase-like_B3/B4"/>
</dbReference>
<dbReference type="Pfam" id="PF01588">
    <property type="entry name" value="tRNA_bind"/>
    <property type="match status" value="1"/>
</dbReference>
<dbReference type="NCBIfam" id="TIGR00472">
    <property type="entry name" value="pheT_bact"/>
    <property type="match status" value="1"/>
</dbReference>
<keyword evidence="13 15" id="KW-0030">Aminoacyl-tRNA synthetase</keyword>
<evidence type="ECO:0000259" key="19">
    <source>
        <dbReference type="PROSITE" id="PS51483"/>
    </source>
</evidence>
<dbReference type="CDD" id="cd02796">
    <property type="entry name" value="tRNA_bind_bactPheRS"/>
    <property type="match status" value="1"/>
</dbReference>
<feature type="binding site" evidence="15">
    <location>
        <position position="469"/>
    </location>
    <ligand>
        <name>Mg(2+)</name>
        <dbReference type="ChEBI" id="CHEBI:18420"/>
        <note>shared with alpha subunit</note>
    </ligand>
</feature>
<dbReference type="PANTHER" id="PTHR10947">
    <property type="entry name" value="PHENYLALANYL-TRNA SYNTHETASE BETA CHAIN AND LEUCINE-RICH REPEAT-CONTAINING PROTEIN 47"/>
    <property type="match status" value="1"/>
</dbReference>
<dbReference type="GO" id="GO:0000287">
    <property type="term" value="F:magnesium ion binding"/>
    <property type="evidence" value="ECO:0007669"/>
    <property type="project" value="UniProtKB-UniRule"/>
</dbReference>
<evidence type="ECO:0000256" key="10">
    <source>
        <dbReference type="ARBA" id="ARBA00022842"/>
    </source>
</evidence>
<keyword evidence="4 15" id="KW-0963">Cytoplasm</keyword>
<dbReference type="Gene3D" id="3.30.56.10">
    <property type="match status" value="2"/>
</dbReference>
<keyword evidence="8 15" id="KW-0547">Nucleotide-binding</keyword>
<dbReference type="CDD" id="cd00769">
    <property type="entry name" value="PheRS_beta_core"/>
    <property type="match status" value="1"/>
</dbReference>
<evidence type="ECO:0000256" key="16">
    <source>
        <dbReference type="PROSITE-ProRule" id="PRU00209"/>
    </source>
</evidence>
<keyword evidence="10 15" id="KW-0460">Magnesium</keyword>
<dbReference type="EMBL" id="VBWP01000002">
    <property type="protein sequence ID" value="TLG76713.1"/>
    <property type="molecule type" value="Genomic_DNA"/>
</dbReference>
<dbReference type="SUPFAM" id="SSF46955">
    <property type="entry name" value="Putative DNA-binding domain"/>
    <property type="match status" value="1"/>
</dbReference>
<dbReference type="InterPro" id="IPR005121">
    <property type="entry name" value="Fdx_antiC-bd"/>
</dbReference>
<feature type="domain" description="TRNA-binding" evidence="17">
    <location>
        <begin position="40"/>
        <end position="153"/>
    </location>
</feature>
<proteinExistence type="inferred from homology"/>
<gene>
    <name evidence="15" type="primary">pheT</name>
    <name evidence="20" type="ORF">FEZ08_03605</name>
</gene>
<dbReference type="Pfam" id="PF03484">
    <property type="entry name" value="B5"/>
    <property type="match status" value="1"/>
</dbReference>
<dbReference type="InterPro" id="IPR012340">
    <property type="entry name" value="NA-bd_OB-fold"/>
</dbReference>
<dbReference type="InterPro" id="IPR045060">
    <property type="entry name" value="Phe-tRNA-ligase_IIc_bsu"/>
</dbReference>
<evidence type="ECO:0000256" key="2">
    <source>
        <dbReference type="ARBA" id="ARBA00008653"/>
    </source>
</evidence>
<dbReference type="SUPFAM" id="SSF54991">
    <property type="entry name" value="Anticodon-binding domain of PheRS"/>
    <property type="match status" value="1"/>
</dbReference>
<dbReference type="GO" id="GO:0006432">
    <property type="term" value="P:phenylalanyl-tRNA aminoacylation"/>
    <property type="evidence" value="ECO:0007669"/>
    <property type="project" value="UniProtKB-UniRule"/>
</dbReference>
<evidence type="ECO:0000259" key="18">
    <source>
        <dbReference type="PROSITE" id="PS51447"/>
    </source>
</evidence>
<dbReference type="GO" id="GO:0004826">
    <property type="term" value="F:phenylalanine-tRNA ligase activity"/>
    <property type="evidence" value="ECO:0007669"/>
    <property type="project" value="UniProtKB-UniRule"/>
</dbReference>
<evidence type="ECO:0000256" key="13">
    <source>
        <dbReference type="ARBA" id="ARBA00023146"/>
    </source>
</evidence>
<dbReference type="PROSITE" id="PS51447">
    <property type="entry name" value="FDX_ACB"/>
    <property type="match status" value="1"/>
</dbReference>
<comment type="similarity">
    <text evidence="2 15">Belongs to the phenylalanyl-tRNA synthetase beta subunit family. Type 1 subfamily.</text>
</comment>
<feature type="binding site" evidence="15">
    <location>
        <position position="465"/>
    </location>
    <ligand>
        <name>Mg(2+)</name>
        <dbReference type="ChEBI" id="CHEBI:18420"/>
        <note>shared with alpha subunit</note>
    </ligand>
</feature>
<dbReference type="GO" id="GO:0140096">
    <property type="term" value="F:catalytic activity, acting on a protein"/>
    <property type="evidence" value="ECO:0007669"/>
    <property type="project" value="UniProtKB-ARBA"/>
</dbReference>
<dbReference type="AlphaFoldDB" id="A0A5R8QGX3"/>
<dbReference type="InterPro" id="IPR033714">
    <property type="entry name" value="tRNA_bind_bactPheRS"/>
</dbReference>
<dbReference type="Proteomes" id="UP000306912">
    <property type="component" value="Unassembled WGS sequence"/>
</dbReference>
<dbReference type="GO" id="GO:0016740">
    <property type="term" value="F:transferase activity"/>
    <property type="evidence" value="ECO:0007669"/>
    <property type="project" value="UniProtKB-ARBA"/>
</dbReference>
<dbReference type="Gene3D" id="3.30.930.10">
    <property type="entry name" value="Bira Bifunctional Protein, Domain 2"/>
    <property type="match status" value="1"/>
</dbReference>
<comment type="cofactor">
    <cofactor evidence="15">
        <name>Mg(2+)</name>
        <dbReference type="ChEBI" id="CHEBI:18420"/>
    </cofactor>
    <text evidence="15">Binds 2 magnesium ions per tetramer.</text>
</comment>
<feature type="binding site" evidence="15">
    <location>
        <position position="459"/>
    </location>
    <ligand>
        <name>Mg(2+)</name>
        <dbReference type="ChEBI" id="CHEBI:18420"/>
        <note>shared with alpha subunit</note>
    </ligand>
</feature>
<dbReference type="InterPro" id="IPR005147">
    <property type="entry name" value="tRNA_synthase_B5-dom"/>
</dbReference>
<dbReference type="FunFam" id="2.40.50.140:FF:000045">
    <property type="entry name" value="Phenylalanine--tRNA ligase beta subunit"/>
    <property type="match status" value="1"/>
</dbReference>
<dbReference type="InterPro" id="IPR009061">
    <property type="entry name" value="DNA-bd_dom_put_sf"/>
</dbReference>
<dbReference type="FunFam" id="3.50.40.10:FF:000001">
    <property type="entry name" value="Phenylalanine--tRNA ligase beta subunit"/>
    <property type="match status" value="1"/>
</dbReference>
<feature type="domain" description="B5" evidence="19">
    <location>
        <begin position="406"/>
        <end position="481"/>
    </location>
</feature>
<evidence type="ECO:0000256" key="14">
    <source>
        <dbReference type="ARBA" id="ARBA00049255"/>
    </source>
</evidence>
<dbReference type="SUPFAM" id="SSF50249">
    <property type="entry name" value="Nucleic acid-binding proteins"/>
    <property type="match status" value="1"/>
</dbReference>
<evidence type="ECO:0000256" key="15">
    <source>
        <dbReference type="HAMAP-Rule" id="MF_00283"/>
    </source>
</evidence>
<evidence type="ECO:0000259" key="17">
    <source>
        <dbReference type="PROSITE" id="PS50886"/>
    </source>
</evidence>
<dbReference type="InterPro" id="IPR041616">
    <property type="entry name" value="PheRS_beta_core"/>
</dbReference>
<evidence type="ECO:0000256" key="6">
    <source>
        <dbReference type="ARBA" id="ARBA00022598"/>
    </source>
</evidence>
<dbReference type="Pfam" id="PF17759">
    <property type="entry name" value="tRNA_synthFbeta"/>
    <property type="match status" value="1"/>
</dbReference>
<comment type="subunit">
    <text evidence="3 15">Tetramer of two alpha and two beta subunits.</text>
</comment>
<keyword evidence="12 15" id="KW-0648">Protein biosynthesis</keyword>
<dbReference type="PROSITE" id="PS51483">
    <property type="entry name" value="B5"/>
    <property type="match status" value="1"/>
</dbReference>
<feature type="binding site" evidence="15">
    <location>
        <position position="468"/>
    </location>
    <ligand>
        <name>Mg(2+)</name>
        <dbReference type="ChEBI" id="CHEBI:18420"/>
        <note>shared with alpha subunit</note>
    </ligand>
</feature>
<keyword evidence="9 15" id="KW-0067">ATP-binding</keyword>
<keyword evidence="11 16" id="KW-0694">RNA-binding</keyword>
<comment type="subcellular location">
    <subcellularLocation>
        <location evidence="1 15">Cytoplasm</location>
    </subcellularLocation>
</comment>
<feature type="domain" description="FDX-ACB" evidence="18">
    <location>
        <begin position="706"/>
        <end position="800"/>
    </location>
</feature>
<dbReference type="Pfam" id="PF03147">
    <property type="entry name" value="FDX-ACB"/>
    <property type="match status" value="1"/>
</dbReference>
<accession>A0A5R8QGX3</accession>
<evidence type="ECO:0000313" key="21">
    <source>
        <dbReference type="Proteomes" id="UP000306912"/>
    </source>
</evidence>
<evidence type="ECO:0000313" key="20">
    <source>
        <dbReference type="EMBL" id="TLG76713.1"/>
    </source>
</evidence>
<protein>
    <recommendedName>
        <fullName evidence="15">Phenylalanine--tRNA ligase beta subunit</fullName>
        <ecNumber evidence="15">6.1.1.20</ecNumber>
    </recommendedName>
    <alternativeName>
        <fullName evidence="15">Phenylalanyl-tRNA synthetase beta subunit</fullName>
        <shortName evidence="15">PheRS</shortName>
    </alternativeName>
</protein>
<evidence type="ECO:0000256" key="8">
    <source>
        <dbReference type="ARBA" id="ARBA00022741"/>
    </source>
</evidence>
<dbReference type="InterPro" id="IPR004532">
    <property type="entry name" value="Phe-tRNA-ligase_IIc_bsu_bact"/>
</dbReference>
<evidence type="ECO:0000256" key="5">
    <source>
        <dbReference type="ARBA" id="ARBA00022555"/>
    </source>
</evidence>
<evidence type="ECO:0000256" key="1">
    <source>
        <dbReference type="ARBA" id="ARBA00004496"/>
    </source>
</evidence>
<reference evidence="20 21" key="1">
    <citation type="submission" date="2019-05" db="EMBL/GenBank/DDBJ databases">
        <title>Culicoidintestinum kansasii gen. nov., sp. nov. from the gastrointestinal tract of the biting midge, Culicoides sonorensis.</title>
        <authorList>
            <person name="Neupane S."/>
            <person name="Ghosh A."/>
            <person name="Gunther S."/>
            <person name="Martin K."/>
            <person name="Zurek L."/>
        </authorList>
    </citation>
    <scope>NUCLEOTIDE SEQUENCE [LARGE SCALE GENOMIC DNA]</scope>
    <source>
        <strain evidence="20 21">CS-1</strain>
    </source>
</reference>
<organism evidence="20 21">
    <name type="scientific">Culicoidibacter larvae</name>
    <dbReference type="NCBI Taxonomy" id="2579976"/>
    <lineage>
        <taxon>Bacteria</taxon>
        <taxon>Bacillati</taxon>
        <taxon>Bacillota</taxon>
        <taxon>Culicoidibacteria</taxon>
        <taxon>Culicoidibacterales</taxon>
        <taxon>Culicoidibacteraceae</taxon>
        <taxon>Culicoidibacter</taxon>
    </lineage>
</organism>
<keyword evidence="7 15" id="KW-0479">Metal-binding</keyword>
<dbReference type="PANTHER" id="PTHR10947:SF0">
    <property type="entry name" value="PHENYLALANINE--TRNA LIGASE BETA SUBUNIT"/>
    <property type="match status" value="1"/>
</dbReference>
<dbReference type="GO" id="GO:0009328">
    <property type="term" value="C:phenylalanine-tRNA ligase complex"/>
    <property type="evidence" value="ECO:0007669"/>
    <property type="project" value="TreeGrafter"/>
</dbReference>
<sequence>MLVSRNWLGKYADIKNVSTEELARVLSNYGGLEVEETFPLVKAQGLVVGYIESMEKHPDSDKLNVCQVITGEESSQIVCGAPNVAAGQRVIVARVGATIPGLAIAEREIRGVASNGMICALQELGIDAKYVDEAYRDGIYVLAEDAPIGMDALEYLHLNDEILDISLTPDRADAMSYRGLAYETAASCDTSMSMKEPVVDGHFSSHDYIKDIEIESEHCSAYTATIVRNVTIGTSPYWMQAALIASGMRPINSVVDVANYVMLELGEPLHTFDMDRISSGKIVVRQGLEGEKFVTLDDNEREITPDDIMITDGSDAIALGGVMGGANTEVTSETKTILIEAALFDSTNIRKTGQRLNLRSEASSRFERGVDPNILETALKRAAELLVEISGGEAAYDQYVVRRQDFTPKRIAITLEKIQKTMGVAITGGEVAVILRRLQFEYQQDGDRFVVVQPSRRLDIVIWQDVVEEIARIYGYDRIEAQLPVEQLVPVVPSKIEQMTTLVHTAMQGAGLQEVITYSLVNKAAAELGTHPKAKLQDVTGLMMPLSEERAYMRLNLYASLIETVRYNQARNQERLAIYEVSYIYDAHDDNELYLGLAMTDEAVEHYHPVAANDFYAAKGCVEAVVARFGQVSNLRYEPSTLDILHPGKSADVYYNDTYIGSFGDVHPSVAAAHDINKTVIVQLSLSQLLAANNDSLHTIDYHPVSKFPNISRDLAVSVARTLPVGEIIAAATTAGGEYLLNAEVFDVYEGEHIEADKKSVAFRCHFGSTEKTLTSEEIDAAIAAILEALKKEPVSAVLRG</sequence>
<evidence type="ECO:0000256" key="9">
    <source>
        <dbReference type="ARBA" id="ARBA00022840"/>
    </source>
</evidence>
<dbReference type="Gene3D" id="3.50.40.10">
    <property type="entry name" value="Phenylalanyl-trna Synthetase, Chain B, domain 3"/>
    <property type="match status" value="1"/>
</dbReference>
<evidence type="ECO:0000256" key="4">
    <source>
        <dbReference type="ARBA" id="ARBA00022490"/>
    </source>
</evidence>
<dbReference type="PROSITE" id="PS50886">
    <property type="entry name" value="TRBD"/>
    <property type="match status" value="1"/>
</dbReference>
<dbReference type="RefSeq" id="WP_138190350.1">
    <property type="nucleotide sequence ID" value="NZ_VBWP01000002.1"/>
</dbReference>
<keyword evidence="6 15" id="KW-0436">Ligase</keyword>
<dbReference type="Gene3D" id="3.30.70.380">
    <property type="entry name" value="Ferrodoxin-fold anticodon-binding domain"/>
    <property type="match status" value="1"/>
</dbReference>
<dbReference type="SUPFAM" id="SSF56037">
    <property type="entry name" value="PheT/TilS domain"/>
    <property type="match status" value="1"/>
</dbReference>
<dbReference type="InterPro" id="IPR036690">
    <property type="entry name" value="Fdx_antiC-bd_sf"/>
</dbReference>
<dbReference type="InParanoid" id="A0A5R8QGX3"/>
<dbReference type="GO" id="GO:0005524">
    <property type="term" value="F:ATP binding"/>
    <property type="evidence" value="ECO:0007669"/>
    <property type="project" value="UniProtKB-UniRule"/>
</dbReference>
<dbReference type="EC" id="6.1.1.20" evidence="15"/>
<name>A0A5R8QGX3_9FIRM</name>